<name>K1LHT2_9BACL</name>
<dbReference type="Proteomes" id="UP000004738">
    <property type="component" value="Unassembled WGS sequence"/>
</dbReference>
<feature type="transmembrane region" description="Helical" evidence="1">
    <location>
        <begin position="7"/>
        <end position="30"/>
    </location>
</feature>
<keyword evidence="1" id="KW-1133">Transmembrane helix</keyword>
<gene>
    <name evidence="2" type="ORF">B857_03130</name>
</gene>
<keyword evidence="1" id="KW-0472">Membrane</keyword>
<organism evidence="2 3">
    <name type="scientific">Solibacillus isronensis B3W22</name>
    <dbReference type="NCBI Taxonomy" id="1224748"/>
    <lineage>
        <taxon>Bacteria</taxon>
        <taxon>Bacillati</taxon>
        <taxon>Bacillota</taxon>
        <taxon>Bacilli</taxon>
        <taxon>Bacillales</taxon>
        <taxon>Caryophanaceae</taxon>
        <taxon>Solibacillus</taxon>
    </lineage>
</organism>
<reference evidence="2 3" key="1">
    <citation type="journal article" date="2012" name="J. Bacteriol.">
        <title>Draft Genome Sequence of Bacillus isronensis Strain B3W22, Isolated from the Upper Atmosphere.</title>
        <authorList>
            <person name="Shivaji S."/>
            <person name="Ara S."/>
            <person name="Singh S.K."/>
            <person name="Bandi S."/>
            <person name="Singh A."/>
            <person name="Pinnaka A.K."/>
        </authorList>
    </citation>
    <scope>NUCLEOTIDE SEQUENCE [LARGE SCALE GENOMIC DNA]</scope>
    <source>
        <strain evidence="2 3">B3W22</strain>
    </source>
</reference>
<evidence type="ECO:0000256" key="1">
    <source>
        <dbReference type="SAM" id="Phobius"/>
    </source>
</evidence>
<dbReference type="RefSeq" id="WP_008407863.1">
    <property type="nucleotide sequence ID" value="NZ_AMCK01000020.1"/>
</dbReference>
<feature type="transmembrane region" description="Helical" evidence="1">
    <location>
        <begin position="50"/>
        <end position="68"/>
    </location>
</feature>
<dbReference type="EMBL" id="AMCK01000020">
    <property type="protein sequence ID" value="EKB44044.1"/>
    <property type="molecule type" value="Genomic_DNA"/>
</dbReference>
<sequence>MKKFSVFIISFIILFLAFQILSGLILTAFHTPNLPSIANDLNREISFGSASNPLLLALLTATVAYSLSQKIFRVSNTQTN</sequence>
<accession>K1LHT2</accession>
<evidence type="ECO:0000313" key="3">
    <source>
        <dbReference type="Proteomes" id="UP000004738"/>
    </source>
</evidence>
<comment type="caution">
    <text evidence="2">The sequence shown here is derived from an EMBL/GenBank/DDBJ whole genome shotgun (WGS) entry which is preliminary data.</text>
</comment>
<protein>
    <submittedName>
        <fullName evidence="2">Uncharacterized protein</fullName>
    </submittedName>
</protein>
<keyword evidence="3" id="KW-1185">Reference proteome</keyword>
<proteinExistence type="predicted"/>
<dbReference type="AlphaFoldDB" id="K1LHT2"/>
<keyword evidence="1" id="KW-0812">Transmembrane</keyword>
<evidence type="ECO:0000313" key="2">
    <source>
        <dbReference type="EMBL" id="EKB44044.1"/>
    </source>
</evidence>